<dbReference type="Proteomes" id="UP000008062">
    <property type="component" value="Chromosome 2"/>
</dbReference>
<sequence>MRYDFWQSEMLNSERSCFALRLRGSTGIRILLRGCIGYVWPESATYGTEATSGPKGGWEQIETTLGLRRLIGEAFTAKSM</sequence>
<name>F9X3P3_ZYMTI</name>
<reference evidence="1 2" key="1">
    <citation type="journal article" date="2011" name="PLoS Genet.">
        <title>Finished genome of the fungal wheat pathogen Mycosphaerella graminicola reveals dispensome structure, chromosome plasticity, and stealth pathogenesis.</title>
        <authorList>
            <person name="Goodwin S.B."/>
            <person name="Ben M'barek S."/>
            <person name="Dhillon B."/>
            <person name="Wittenberg A.H.J."/>
            <person name="Crane C.F."/>
            <person name="Hane J.K."/>
            <person name="Foster A.J."/>
            <person name="Van der Lee T.A.J."/>
            <person name="Grimwood J."/>
            <person name="Aerts A."/>
            <person name="Antoniw J."/>
            <person name="Bailey A."/>
            <person name="Bluhm B."/>
            <person name="Bowler J."/>
            <person name="Bristow J."/>
            <person name="van der Burgt A."/>
            <person name="Canto-Canche B."/>
            <person name="Churchill A.C.L."/>
            <person name="Conde-Ferraez L."/>
            <person name="Cools H.J."/>
            <person name="Coutinho P.M."/>
            <person name="Csukai M."/>
            <person name="Dehal P."/>
            <person name="De Wit P."/>
            <person name="Donzelli B."/>
            <person name="van de Geest H.C."/>
            <person name="van Ham R.C.H.J."/>
            <person name="Hammond-Kosack K.E."/>
            <person name="Henrissat B."/>
            <person name="Kilian A."/>
            <person name="Kobayashi A.K."/>
            <person name="Koopmann E."/>
            <person name="Kourmpetis Y."/>
            <person name="Kuzniar A."/>
            <person name="Lindquist E."/>
            <person name="Lombard V."/>
            <person name="Maliepaard C."/>
            <person name="Martins N."/>
            <person name="Mehrabi R."/>
            <person name="Nap J.P.H."/>
            <person name="Ponomarenko A."/>
            <person name="Rudd J.J."/>
            <person name="Salamov A."/>
            <person name="Schmutz J."/>
            <person name="Schouten H.J."/>
            <person name="Shapiro H."/>
            <person name="Stergiopoulos I."/>
            <person name="Torriani S.F.F."/>
            <person name="Tu H."/>
            <person name="de Vries R.P."/>
            <person name="Waalwijk C."/>
            <person name="Ware S.B."/>
            <person name="Wiebenga A."/>
            <person name="Zwiers L.-H."/>
            <person name="Oliver R.P."/>
            <person name="Grigoriev I.V."/>
            <person name="Kema G.H.J."/>
        </authorList>
    </citation>
    <scope>NUCLEOTIDE SEQUENCE [LARGE SCALE GENOMIC DNA]</scope>
    <source>
        <strain evidence="2">CBS 115943 / IPO323</strain>
    </source>
</reference>
<dbReference type="InParanoid" id="F9X3P3"/>
<gene>
    <name evidence="1" type="ORF">MYCGRDRAFT_103262</name>
</gene>
<dbReference type="GeneID" id="13399597"/>
<evidence type="ECO:0000313" key="2">
    <source>
        <dbReference type="Proteomes" id="UP000008062"/>
    </source>
</evidence>
<evidence type="ECO:0000313" key="1">
    <source>
        <dbReference type="EMBL" id="EGP89933.1"/>
    </source>
</evidence>
<dbReference type="EMBL" id="CM001197">
    <property type="protein sequence ID" value="EGP89933.1"/>
    <property type="molecule type" value="Genomic_DNA"/>
</dbReference>
<dbReference type="AlphaFoldDB" id="F9X3P3"/>
<dbReference type="KEGG" id="ztr:MYCGRDRAFT_103262"/>
<organism evidence="1 2">
    <name type="scientific">Zymoseptoria tritici (strain CBS 115943 / IPO323)</name>
    <name type="common">Speckled leaf blotch fungus</name>
    <name type="synonym">Septoria tritici</name>
    <dbReference type="NCBI Taxonomy" id="336722"/>
    <lineage>
        <taxon>Eukaryota</taxon>
        <taxon>Fungi</taxon>
        <taxon>Dikarya</taxon>
        <taxon>Ascomycota</taxon>
        <taxon>Pezizomycotina</taxon>
        <taxon>Dothideomycetes</taxon>
        <taxon>Dothideomycetidae</taxon>
        <taxon>Mycosphaerellales</taxon>
        <taxon>Mycosphaerellaceae</taxon>
        <taxon>Zymoseptoria</taxon>
    </lineage>
</organism>
<dbReference type="RefSeq" id="XP_003854957.1">
    <property type="nucleotide sequence ID" value="XM_003854909.1"/>
</dbReference>
<keyword evidence="2" id="KW-1185">Reference proteome</keyword>
<dbReference type="HOGENOM" id="CLU_2591616_0_0_1"/>
<accession>F9X3P3</accession>
<proteinExistence type="predicted"/>
<protein>
    <submittedName>
        <fullName evidence="1">Uncharacterized protein</fullName>
    </submittedName>
</protein>